<feature type="transmembrane region" description="Helical" evidence="14">
    <location>
        <begin position="2796"/>
        <end position="2817"/>
    </location>
</feature>
<dbReference type="PANTHER" id="PTHR10877">
    <property type="entry name" value="POLYCYSTIN FAMILY MEMBER"/>
    <property type="match status" value="1"/>
</dbReference>
<dbReference type="Gene3D" id="1.10.287.70">
    <property type="match status" value="1"/>
</dbReference>
<evidence type="ECO:0000313" key="22">
    <source>
        <dbReference type="Proteomes" id="UP000007110"/>
    </source>
</evidence>
<dbReference type="InParanoid" id="A0FEM4"/>
<evidence type="ECO:0000256" key="5">
    <source>
        <dbReference type="ARBA" id="ARBA00022692"/>
    </source>
</evidence>
<dbReference type="Pfam" id="PF01825">
    <property type="entry name" value="GPS"/>
    <property type="match status" value="1"/>
</dbReference>
<evidence type="ECO:0000256" key="15">
    <source>
        <dbReference type="SAM" id="SignalP"/>
    </source>
</evidence>
<gene>
    <name evidence="20" type="primary">REJ6</name>
</gene>
<dbReference type="SMART" id="SM00303">
    <property type="entry name" value="GPS"/>
    <property type="match status" value="1"/>
</dbReference>
<dbReference type="InterPro" id="IPR013122">
    <property type="entry name" value="PKD1_2_channel"/>
</dbReference>
<dbReference type="Gene3D" id="2.60.60.20">
    <property type="entry name" value="PLAT/LH2 domain"/>
    <property type="match status" value="1"/>
</dbReference>
<dbReference type="CDD" id="cd01752">
    <property type="entry name" value="PLAT_polycystin"/>
    <property type="match status" value="1"/>
</dbReference>
<comment type="caution">
    <text evidence="12">Lacks conserved residue(s) required for the propagation of feature annotation.</text>
</comment>
<dbReference type="SMART" id="SM00089">
    <property type="entry name" value="PKD"/>
    <property type="match status" value="5"/>
</dbReference>
<dbReference type="Pfam" id="PF02010">
    <property type="entry name" value="REJ"/>
    <property type="match status" value="1"/>
</dbReference>
<feature type="transmembrane region" description="Helical" evidence="14">
    <location>
        <begin position="3209"/>
        <end position="3233"/>
    </location>
</feature>
<evidence type="ECO:0000256" key="13">
    <source>
        <dbReference type="SAM" id="MobiDB-lite"/>
    </source>
</evidence>
<keyword evidence="11" id="KW-0966">Cell projection</keyword>
<dbReference type="OrthoDB" id="444119at2759"/>
<feature type="region of interest" description="Disordered" evidence="13">
    <location>
        <begin position="3460"/>
        <end position="3492"/>
    </location>
</feature>
<feature type="signal peptide" evidence="15">
    <location>
        <begin position="1"/>
        <end position="44"/>
    </location>
</feature>
<dbReference type="OMA" id="NCATQNA"/>
<evidence type="ECO:0000256" key="3">
    <source>
        <dbReference type="ARBA" id="ARBA00007200"/>
    </source>
</evidence>
<reference evidence="20" key="1">
    <citation type="journal article" date="2007" name="BMC Genomics">
        <title>The 10 sea urchin receptor for egg jelly proteins (SpREJ) are members of the polycystic kidney disease-1 (PKD1) family.</title>
        <authorList>
            <person name="Gunaratne H.J."/>
            <person name="Moy G.W."/>
            <person name="Kinukawa M."/>
            <person name="Miyata S."/>
            <person name="Mah S.A."/>
            <person name="Vacquier V.D."/>
        </authorList>
    </citation>
    <scope>NUCLEOTIDE SEQUENCE</scope>
</reference>
<feature type="domain" description="PKD" evidence="16">
    <location>
        <begin position="437"/>
        <end position="483"/>
    </location>
</feature>
<feature type="domain" description="PLAT" evidence="17">
    <location>
        <begin position="2475"/>
        <end position="2594"/>
    </location>
</feature>
<evidence type="ECO:0000256" key="2">
    <source>
        <dbReference type="ARBA" id="ARBA00004651"/>
    </source>
</evidence>
<dbReference type="Pfam" id="PF20519">
    <property type="entry name" value="Polycystin_dom"/>
    <property type="match status" value="1"/>
</dbReference>
<feature type="transmembrane region" description="Helical" evidence="14">
    <location>
        <begin position="3340"/>
        <end position="3361"/>
    </location>
</feature>
<dbReference type="InterPro" id="IPR036392">
    <property type="entry name" value="PLAT/LH2_dom_sf"/>
</dbReference>
<dbReference type="Gene3D" id="2.60.40.10">
    <property type="entry name" value="Immunoglobulins"/>
    <property type="match status" value="2"/>
</dbReference>
<feature type="domain" description="REJ" evidence="18">
    <location>
        <begin position="1452"/>
        <end position="1829"/>
    </location>
</feature>
<feature type="transmembrane region" description="Helical" evidence="14">
    <location>
        <begin position="2682"/>
        <end position="2703"/>
    </location>
</feature>
<dbReference type="GeneID" id="100048988"/>
<dbReference type="FunFam" id="2.60.60.20:FF:000034">
    <property type="entry name" value="Pkd1l2, putative"/>
    <property type="match status" value="1"/>
</dbReference>
<organism evidence="20">
    <name type="scientific">Strongylocentrotus purpuratus</name>
    <name type="common">Purple sea urchin</name>
    <dbReference type="NCBI Taxonomy" id="7668"/>
    <lineage>
        <taxon>Eukaryota</taxon>
        <taxon>Metazoa</taxon>
        <taxon>Echinodermata</taxon>
        <taxon>Eleutherozoa</taxon>
        <taxon>Echinozoa</taxon>
        <taxon>Echinoidea</taxon>
        <taxon>Euechinoidea</taxon>
        <taxon>Echinacea</taxon>
        <taxon>Camarodonta</taxon>
        <taxon>Echinidea</taxon>
        <taxon>Strongylocentrotidae</taxon>
        <taxon>Strongylocentrotus</taxon>
    </lineage>
</organism>
<dbReference type="GO" id="GO:0016020">
    <property type="term" value="C:membrane"/>
    <property type="evidence" value="ECO:0000318"/>
    <property type="project" value="GO_Central"/>
</dbReference>
<feature type="transmembrane region" description="Helical" evidence="14">
    <location>
        <begin position="3299"/>
        <end position="3319"/>
    </location>
</feature>
<feature type="domain" description="WSC" evidence="19">
    <location>
        <begin position="258"/>
        <end position="349"/>
    </location>
</feature>
<keyword evidence="8" id="KW-0969">Cilium</keyword>
<evidence type="ECO:0000256" key="7">
    <source>
        <dbReference type="ARBA" id="ARBA00022989"/>
    </source>
</evidence>
<reference evidence="22" key="2">
    <citation type="submission" date="2015-02" db="EMBL/GenBank/DDBJ databases">
        <title>Genome sequencing for Strongylocentrotus purpuratus.</title>
        <authorList>
            <person name="Murali S."/>
            <person name="Liu Y."/>
            <person name="Vee V."/>
            <person name="English A."/>
            <person name="Wang M."/>
            <person name="Skinner E."/>
            <person name="Han Y."/>
            <person name="Muzny D.M."/>
            <person name="Worley K.C."/>
            <person name="Gibbs R.A."/>
        </authorList>
    </citation>
    <scope>NUCLEOTIDE SEQUENCE</scope>
</reference>
<evidence type="ECO:0000259" key="17">
    <source>
        <dbReference type="PROSITE" id="PS50095"/>
    </source>
</evidence>
<reference evidence="21" key="3">
    <citation type="submission" date="2021-01" db="UniProtKB">
        <authorList>
            <consortium name="EnsemblMetazoa"/>
        </authorList>
    </citation>
    <scope>IDENTIFICATION</scope>
</reference>
<dbReference type="Proteomes" id="UP000007110">
    <property type="component" value="Unassembled WGS sequence"/>
</dbReference>
<dbReference type="PROSITE" id="PS50095">
    <property type="entry name" value="PLAT"/>
    <property type="match status" value="1"/>
</dbReference>
<evidence type="ECO:0000256" key="11">
    <source>
        <dbReference type="ARBA" id="ARBA00023273"/>
    </source>
</evidence>
<keyword evidence="9 14" id="KW-0472">Membrane</keyword>
<dbReference type="PANTHER" id="PTHR10877:SF194">
    <property type="entry name" value="LOCATION OF VULVA DEFECTIVE 1"/>
    <property type="match status" value="1"/>
</dbReference>
<dbReference type="GO" id="GO:0050982">
    <property type="term" value="P:detection of mechanical stimulus"/>
    <property type="evidence" value="ECO:0000318"/>
    <property type="project" value="GO_Central"/>
</dbReference>
<evidence type="ECO:0000313" key="21">
    <source>
        <dbReference type="EnsemblMetazoa" id="NP_001091930"/>
    </source>
</evidence>
<keyword evidence="7 14" id="KW-1133">Transmembrane helix</keyword>
<evidence type="ECO:0000256" key="8">
    <source>
        <dbReference type="ARBA" id="ARBA00023069"/>
    </source>
</evidence>
<dbReference type="InterPro" id="IPR051223">
    <property type="entry name" value="Polycystin"/>
</dbReference>
<feature type="transmembrane region" description="Helical" evidence="14">
    <location>
        <begin position="2430"/>
        <end position="2450"/>
    </location>
</feature>
<dbReference type="InterPro" id="IPR046791">
    <property type="entry name" value="Polycystin_dom"/>
</dbReference>
<feature type="transmembrane region" description="Helical" evidence="14">
    <location>
        <begin position="2931"/>
        <end position="2950"/>
    </location>
</feature>
<dbReference type="GO" id="GO:0005262">
    <property type="term" value="F:calcium channel activity"/>
    <property type="evidence" value="ECO:0000318"/>
    <property type="project" value="GO_Central"/>
</dbReference>
<evidence type="ECO:0000313" key="20">
    <source>
        <dbReference type="EMBL" id="ABJ97173.1"/>
    </source>
</evidence>
<dbReference type="InterPro" id="IPR002859">
    <property type="entry name" value="PKD/REJ-like"/>
</dbReference>
<keyword evidence="4" id="KW-1003">Cell membrane</keyword>
<dbReference type="InterPro" id="IPR042060">
    <property type="entry name" value="PLAT_polycystin1"/>
</dbReference>
<keyword evidence="20" id="KW-0675">Receptor</keyword>
<dbReference type="InterPro" id="IPR000203">
    <property type="entry name" value="GPS"/>
</dbReference>
<feature type="region of interest" description="Disordered" evidence="13">
    <location>
        <begin position="2047"/>
        <end position="2070"/>
    </location>
</feature>
<dbReference type="SUPFAM" id="SSF49723">
    <property type="entry name" value="Lipase/lipooxygenase domain (PLAT/LH2 domain)"/>
    <property type="match status" value="1"/>
</dbReference>
<dbReference type="InterPro" id="IPR000601">
    <property type="entry name" value="PKD_dom"/>
</dbReference>
<dbReference type="Pfam" id="PF08016">
    <property type="entry name" value="PKD_channel"/>
    <property type="match status" value="1"/>
</dbReference>
<dbReference type="InterPro" id="IPR013783">
    <property type="entry name" value="Ig-like_fold"/>
</dbReference>
<evidence type="ECO:0000259" key="19">
    <source>
        <dbReference type="PROSITE" id="PS51212"/>
    </source>
</evidence>
<dbReference type="Pfam" id="PF00801">
    <property type="entry name" value="PKD"/>
    <property type="match status" value="1"/>
</dbReference>
<dbReference type="InterPro" id="IPR001024">
    <property type="entry name" value="PLAT/LH2_dom"/>
</dbReference>
<dbReference type="EMBL" id="DQ988049">
    <property type="protein sequence ID" value="ABJ97173.1"/>
    <property type="molecule type" value="mRNA"/>
</dbReference>
<feature type="compositionally biased region" description="Low complexity" evidence="13">
    <location>
        <begin position="2047"/>
        <end position="2065"/>
    </location>
</feature>
<dbReference type="RefSeq" id="NP_001091930.1">
    <property type="nucleotide sequence ID" value="NM_001098460.1"/>
</dbReference>
<accession>A0FEM4</accession>
<dbReference type="GO" id="GO:0005929">
    <property type="term" value="C:cilium"/>
    <property type="evidence" value="ECO:0007669"/>
    <property type="project" value="UniProtKB-SubCell"/>
</dbReference>
<evidence type="ECO:0000256" key="10">
    <source>
        <dbReference type="ARBA" id="ARBA00023180"/>
    </source>
</evidence>
<dbReference type="SUPFAM" id="SSF49299">
    <property type="entry name" value="PKD domain"/>
    <property type="match status" value="4"/>
</dbReference>
<dbReference type="Pfam" id="PF01477">
    <property type="entry name" value="PLAT"/>
    <property type="match status" value="1"/>
</dbReference>
<dbReference type="InterPro" id="IPR035986">
    <property type="entry name" value="PKD_dom_sf"/>
</dbReference>
<dbReference type="EnsemblMetazoa" id="NM_001098460">
    <property type="protein sequence ID" value="NP_001091930"/>
    <property type="gene ID" value="GeneID_100048988"/>
</dbReference>
<dbReference type="InterPro" id="IPR014010">
    <property type="entry name" value="REJ_dom"/>
</dbReference>
<evidence type="ECO:0000256" key="4">
    <source>
        <dbReference type="ARBA" id="ARBA00022475"/>
    </source>
</evidence>
<comment type="similarity">
    <text evidence="3">Belongs to the polycystin family.</text>
</comment>
<dbReference type="Gene3D" id="2.60.220.50">
    <property type="match status" value="1"/>
</dbReference>
<dbReference type="SMART" id="SM00321">
    <property type="entry name" value="WSC"/>
    <property type="match status" value="1"/>
</dbReference>
<keyword evidence="22" id="KW-1185">Reference proteome</keyword>
<dbReference type="CDD" id="cd00146">
    <property type="entry name" value="PKD"/>
    <property type="match status" value="1"/>
</dbReference>
<evidence type="ECO:0000259" key="18">
    <source>
        <dbReference type="PROSITE" id="PS51111"/>
    </source>
</evidence>
<feature type="transmembrane region" description="Helical" evidence="14">
    <location>
        <begin position="3403"/>
        <end position="3423"/>
    </location>
</feature>
<dbReference type="InterPro" id="IPR022409">
    <property type="entry name" value="PKD/Chitinase_dom"/>
</dbReference>
<dbReference type="GO" id="GO:0005886">
    <property type="term" value="C:plasma membrane"/>
    <property type="evidence" value="ECO:0007669"/>
    <property type="project" value="UniProtKB-SubCell"/>
</dbReference>
<feature type="compositionally biased region" description="Basic and acidic residues" evidence="13">
    <location>
        <begin position="3470"/>
        <end position="3484"/>
    </location>
</feature>
<name>A0FEM4_STRPU</name>
<dbReference type="PROSITE" id="PS51212">
    <property type="entry name" value="WSC"/>
    <property type="match status" value="1"/>
</dbReference>
<feature type="chain" id="PRO_5036278629" evidence="15">
    <location>
        <begin position="45"/>
        <end position="3553"/>
    </location>
</feature>
<feature type="transmembrane region" description="Helical" evidence="14">
    <location>
        <begin position="2837"/>
        <end position="2860"/>
    </location>
</feature>
<keyword evidence="6 15" id="KW-0732">Signal</keyword>
<evidence type="ECO:0000256" key="12">
    <source>
        <dbReference type="PROSITE-ProRule" id="PRU00152"/>
    </source>
</evidence>
<comment type="subcellular location">
    <subcellularLocation>
        <location evidence="2">Cell membrane</location>
        <topology evidence="2">Multi-pass membrane protein</topology>
    </subcellularLocation>
    <subcellularLocation>
        <location evidence="1">Cell projection</location>
        <location evidence="1">Cilium</location>
    </subcellularLocation>
</comment>
<dbReference type="InterPro" id="IPR046338">
    <property type="entry name" value="GAIN_dom_sf"/>
</dbReference>
<feature type="transmembrane region" description="Helical" evidence="14">
    <location>
        <begin position="2640"/>
        <end position="2658"/>
    </location>
</feature>
<sequence length="3553" mass="393521">MARTLSGMPAWMPGISRARNSSHAVNAPLMELLVLLMMLCLCGCHIPGAEMGKPYRHIPYDEANDNSDVFKWPFPPPDDGFRPRGIPHCLEDIEQCQHGFTASFNVTADIETVFEGDDVIDFAPRFGNILDSNVYDRGWKMPVTLRLEKMDPMQKIGVFKVRVMTNDLVWNAEFSSRLDHPMLVGVTWRHDIGLDVYVDDICAGFDDVPQKIPDEAETQSGDVISTVPADTFQFVEFLRPAGSVAELLLDFQSEDTIYTYYLGCLVDTEASRDLFTETSPIPPKDSTIKSCRISCSMIAYAYAVIGKNQCNCVDDIVTLDHTRKCGQVCHGYRSLPCGSIDEWSVYLTCSLISPSQYVADVGPGDAPVLRSGPVAQHDRYRRSTLDEDRETPLVRQRRSANFIKVDSIEGLVNTLLNFTYVVHTAVQTDTSQLACLWTFGDDTVTKNQLDAEHETQYQHQYTQAGDFTFTVDCGDIEDSASVTVWSSFQGLTFSVQQHGTTTTLSDVTIQVTLTSGSPWPVKAMFVLNGQEMDFEESPTTSNTFETTWTPTKFGIFPIDAVISNKFEEDIPISVNVTVGEAISGLAITTSGSLGTNLPIQIIVEISGGSNVTVDVDFDDGDPISQQLLIDDYTWIRRYSTPGTKNIIVTASNVFGTDSTNTSIDVLQSVTGLQLSLTPDVVNTNENINAQLTAGTDVIPGVTCTIQTGDGVEFVKSDTILDSTFEFSVNFNYSQEFLNPVKVSATCSNAFSNQTVEKYVVVGKVVKNCSIIAPDAQEVGENKETVIVVEGGNSLEIQINFGDGDIVALDSQFPGDQRVNHSFNAAGAYNVTATAPNAMSSGIECSTENATIIVQESVPPADQFTLSASPQAIDLTIENQINFTLTLNSGQSIRGDTYVTFLFSQQCTCSLSMKLENHATLTGAIYNISGSYIVTAVISNRVSSVIKKIQVGAMYQLNEFSVSVSEPALLVGDVVEFTVVPVNGTEIMINVTWDDGSQENSYLTSATSVTFNHTYSSPGDYEVCGQAFNALSLSKAPQCETIQILHPVQGLTFGINTPLVLDDTAEFEIGLQPGLPYPSHMNCIIDLGDDATTLMVNEGDLSAFPVNVKCGYTPAVKNYLATLNCHNVLGSSNLTLAVTVRKPISQIFQLTLTESFYWLTEALVEYTLSVTTGEDIPVGYADFYWDFGDGNYSQENKIMLDSNEVKRNRFTVEGLYKTNLTISYGLWSGILTATLSVAEKRSWEVLTKYFGGASDGQYGGGQNETWFYEDQLLRFTPEPLYDDTHYTWKYSVDQPSTTIREFDHEFETTGVFAVTVEASFPLYSDNLVTFVHIVSPFTFEDIDIVDSGNRNLKLKAYSKLNITLMGTDMYSPLCILWMFCNETIYFSGPPNCYNAPYASGGPGVAWTTDTQLLTHVEFNTPGIFNLTVVVTNNMDSDDSTITLLKTITIVGCTGPPEVEIRGDGGTQEQPKKYLRSEQINLASTVRLRCYGLEETPQFQWSTKMIDDLNGTFTDLDNEALPDYTFPPLTFAVALYNLTMTVTVTETSPPLSGIDYVYMRIDSTPLIVVISGGTARTVNGKLDIQFNATESQDPDEELGDQDLSKWNFTWSCYREDNGVTPVPTVDPTNESICEYSKADEHTVTGETKSLFTIGAPRLALDATYTIKVTANHADGRLGSYEQAITTVPGYPVQAKIDCIQNCLKKVNPTSLVAYQASCLNCATQNATFRWEMKIGMETREEEDLAAKADTDLTKSGLVIRANVLESGKFYYVRVYVEEPGLLEGFTEVYFYTNLPPFGGNCNIEPRTGTALNTDFTATCKDWKDEGDEAEFTDDPLPYVPLLRYRIQYRPQGEEAYSQLVPAGETGIIKQLKFSIGPEAFNYTFEILFTVLDKFGGMDQANTTIQVIPGVATKEGLVDLFGTGGDIDTFLQSKDPEAGMRYLSAVISVADGAALDVADTILVKDKTMNVLTNMSGLAKTSDNINLAADTFSTLYSKAPPPSGYLAMNAATALGEMTGNYADIKSSSADDIKRTGDSLIFACGNMFTTTKPSTSTNSSSETTPTTVSPLDEEEQIKEAKYEAKLLSSMLLDVIEVSSDMILSKQVAGQEAAVTMSSTLQVRSQVNAPEDIGTGDEPIALGGVTIGLPPAFDFFGEEIGQNLLAMKVVDFPESNPLSYGGGSGDIGSGVTTIEFQTANKNKLVVSGTKEPISLTMKTNTAPPETEEIRANISQKSPMSYHRVHITKPDQDFRAIIRSDSTMVLWVFAKLQSAPLDTSYDVVKRLPRVINGTEGLEESSTEEISNTFVLTKEEHCGNGSYVIGIMPAGSDEEFELLNSTTTQCSGEAVGVQLPSEENTTYIELAYNFSTYVSSCIFFDSETEEWKSDGCWTGIKTTSRDTHCLCNHLTSFAASFFVPPNKIDFSTVFDKNILDNFAAMGTIIGFTSAYLLLLIYARRKDKQDIIKWGVTPLSDNHPSHTYGYQVTVETGVRPGAGTKSNVGIIISGEDADTGARVLDDPKRPIFQSGSINSFLMTTAGPLGLLAYVRIWHDNSGGGGQAGWFLSKVAVMDLQTGKEFFFLCEQWLAVEQGDGDVDRTLFVASKKDLTQVGQLVFTSGRKNLSDQHLWFSLFSRPTRSSFNRCQRLCCCITLLYTSMIANAMFYKTETTAANSQAIIIGPITVTPQQISIGFISSLIVMPVNLIIAQIFRKARPLDSDAPDPLIALIRRIFTMKKKRKGEKSIEQLSFEEKRHDMAISEKQVEVEVGVGQPPPDPSSDPSPAEPSAAAIAAKKKYPLPHWTIYIAYALAFVACFISCFFSVLYSLEWGKEKAEEWLKSMVVSFFSSAFIIQPAKVIVIVFIVSIIFKKPSKMNDADAEGLKDKTINKLQTDEEYLHEDSLTAGKVPGYSIRPKTAPTKQILQEARKERLRDMQVSGVIRDAFLYALFLMVVLYLAYINRDPQAFLMSETIRNTFVRDSIDYLVDGVEPVTFGALSQSTPDEFWNYIEQTLIPGLYGYKYYNGEQMHWRDTRFLRDWQSYRVGPARLRQLRVKPLPCEVNGRMENAVQDCTLDYSWSNEDEGVFAADWTYTCDPGDENIPNYAFYEVDETRPWRYQTAVDLYGVPYQSNLFIYGGGGFVAEFGLEREQAMNTSRYLRDHGWYDKYTRAIFIEFTVYNANVNLFSVVTLLVETPTFGGGVPSHLVHTFRLYQYSGGLLIVAVAFQGIFAVYLLYFLGHFIYRLKKEGRKELKNFWMILEGSMLLFGILAAAMFIMRQIFIYFTLQEVKKKDEGGYVNFNHIAKWDQIFGYLLATLTFLSILRFMRALRFSARVTHVAFALQRASKDMLYFLFMWCIIVIAFALWGYAVFSRSVFTFHTFQAVLESLLGMMIGSFDFYALSSVEAVIGPIFFTLYIFAAYFMLANMLITIIVEAFAKSKEDPETTANTFPIGRHMMKRFKMRMASYGIGSNSVGPAPKKQADKNADDKDKEDGAEGDDPDYQDMMQTIETRVDQLVLFVIKNYGDGKSAPMGSKATLSTFEAMVKKDIETVKQRKTRTIMIT</sequence>
<dbReference type="InterPro" id="IPR000434">
    <property type="entry name" value="PC1"/>
</dbReference>
<evidence type="ECO:0000256" key="1">
    <source>
        <dbReference type="ARBA" id="ARBA00004138"/>
    </source>
</evidence>
<dbReference type="PRINTS" id="PR00500">
    <property type="entry name" value="POLYCYSTIN1"/>
</dbReference>
<protein>
    <submittedName>
        <fullName evidence="20">Receptor for egg jelly 6</fullName>
    </submittedName>
</protein>
<evidence type="ECO:0000256" key="6">
    <source>
        <dbReference type="ARBA" id="ARBA00022729"/>
    </source>
</evidence>
<evidence type="ECO:0000256" key="9">
    <source>
        <dbReference type="ARBA" id="ARBA00023136"/>
    </source>
</evidence>
<evidence type="ECO:0000259" key="16">
    <source>
        <dbReference type="PROSITE" id="PS50093"/>
    </source>
</evidence>
<dbReference type="PROSITE" id="PS50093">
    <property type="entry name" value="PKD"/>
    <property type="match status" value="3"/>
</dbReference>
<evidence type="ECO:0000256" key="14">
    <source>
        <dbReference type="SAM" id="Phobius"/>
    </source>
</evidence>
<dbReference type="SMART" id="SM00308">
    <property type="entry name" value="LH2"/>
    <property type="match status" value="1"/>
</dbReference>
<feature type="domain" description="PKD" evidence="16">
    <location>
        <begin position="1182"/>
        <end position="1222"/>
    </location>
</feature>
<feature type="transmembrane region" description="Helical" evidence="14">
    <location>
        <begin position="3254"/>
        <end position="3276"/>
    </location>
</feature>
<dbReference type="PROSITE" id="PS51111">
    <property type="entry name" value="REJ"/>
    <property type="match status" value="1"/>
</dbReference>
<keyword evidence="10" id="KW-0325">Glycoprotein</keyword>
<dbReference type="InterPro" id="IPR002889">
    <property type="entry name" value="WSC_carb-bd"/>
</dbReference>
<proteinExistence type="evidence at transcript level"/>
<dbReference type="CTD" id="100048988"/>
<keyword evidence="5 14" id="KW-0812">Transmembrane</keyword>
<feature type="domain" description="PKD" evidence="16">
    <location>
        <begin position="791"/>
        <end position="840"/>
    </location>
</feature>
<dbReference type="KEGG" id="spu:100048988"/>